<reference evidence="1" key="2">
    <citation type="journal article" date="2015" name="Fish Shellfish Immunol.">
        <title>Early steps in the European eel (Anguilla anguilla)-Vibrio vulnificus interaction in the gills: Role of the RtxA13 toxin.</title>
        <authorList>
            <person name="Callol A."/>
            <person name="Pajuelo D."/>
            <person name="Ebbesson L."/>
            <person name="Teles M."/>
            <person name="MacKenzie S."/>
            <person name="Amaro C."/>
        </authorList>
    </citation>
    <scope>NUCLEOTIDE SEQUENCE</scope>
</reference>
<accession>A0A0E9UCL6</accession>
<reference evidence="1" key="1">
    <citation type="submission" date="2014-11" db="EMBL/GenBank/DDBJ databases">
        <authorList>
            <person name="Amaro Gonzalez C."/>
        </authorList>
    </citation>
    <scope>NUCLEOTIDE SEQUENCE</scope>
</reference>
<sequence length="14" mass="1587">MTRVLVEHSAVVVF</sequence>
<evidence type="ECO:0000313" key="1">
    <source>
        <dbReference type="EMBL" id="JAH63624.1"/>
    </source>
</evidence>
<dbReference type="EMBL" id="GBXM01044953">
    <property type="protein sequence ID" value="JAH63624.1"/>
    <property type="molecule type" value="Transcribed_RNA"/>
</dbReference>
<name>A0A0E9UCL6_ANGAN</name>
<protein>
    <submittedName>
        <fullName evidence="1">Uncharacterized protein</fullName>
    </submittedName>
</protein>
<proteinExistence type="predicted"/>
<organism evidence="1">
    <name type="scientific">Anguilla anguilla</name>
    <name type="common">European freshwater eel</name>
    <name type="synonym">Muraena anguilla</name>
    <dbReference type="NCBI Taxonomy" id="7936"/>
    <lineage>
        <taxon>Eukaryota</taxon>
        <taxon>Metazoa</taxon>
        <taxon>Chordata</taxon>
        <taxon>Craniata</taxon>
        <taxon>Vertebrata</taxon>
        <taxon>Euteleostomi</taxon>
        <taxon>Actinopterygii</taxon>
        <taxon>Neopterygii</taxon>
        <taxon>Teleostei</taxon>
        <taxon>Anguilliformes</taxon>
        <taxon>Anguillidae</taxon>
        <taxon>Anguilla</taxon>
    </lineage>
</organism>